<dbReference type="AlphaFoldDB" id="A0A8A3PG15"/>
<dbReference type="EMBL" id="CP063408">
    <property type="protein sequence ID" value="QSZ33966.1"/>
    <property type="molecule type" value="Genomic_DNA"/>
</dbReference>
<organism evidence="1 2">
    <name type="scientific">Monilinia vaccinii-corymbosi</name>
    <dbReference type="NCBI Taxonomy" id="61207"/>
    <lineage>
        <taxon>Eukaryota</taxon>
        <taxon>Fungi</taxon>
        <taxon>Dikarya</taxon>
        <taxon>Ascomycota</taxon>
        <taxon>Pezizomycotina</taxon>
        <taxon>Leotiomycetes</taxon>
        <taxon>Helotiales</taxon>
        <taxon>Sclerotiniaceae</taxon>
        <taxon>Monilinia</taxon>
    </lineage>
</organism>
<gene>
    <name evidence="1" type="ORF">DSL72_005546</name>
</gene>
<sequence>MLSPQVWSALRWQPANADYDGAVLVGGLENELRHFGDPDEEHDVWTDPAPIRPFPYAHEGTRAVAAAGKNEKQEKLKSNHRVSILGTSNSKLNTIHESPHEASAEDDGRINPEEEDGCTIESYGEPLEFHDNWFKEDTPKEDEECEVGSQNCAQCGRVSKERTVDDSESTNSCEQDFEKEPAASIKGSDTCGDQEDMDDGLDFEESLILMFNEELHAKGDTEEAKNTIASIQPSKGNCFCRCGESEFVDIDDTSTINGLNGIAAAPCPAQAIIAAQPGLWRAMSSCRPLKQARRPHTGSWQAV</sequence>
<dbReference type="Proteomes" id="UP000672032">
    <property type="component" value="Chromosome 4"/>
</dbReference>
<protein>
    <submittedName>
        <fullName evidence="1">Uncharacterized protein</fullName>
    </submittedName>
</protein>
<name>A0A8A3PG15_9HELO</name>
<keyword evidence="2" id="KW-1185">Reference proteome</keyword>
<reference evidence="1" key="1">
    <citation type="submission" date="2020-10" db="EMBL/GenBank/DDBJ databases">
        <title>Genome Sequence of Monilinia vaccinii-corymbosi Sheds Light on Mummy Berry Disease Infection of Blueberry and Mating Type.</title>
        <authorList>
            <person name="Yow A.G."/>
            <person name="Zhang Y."/>
            <person name="Bansal K."/>
            <person name="Eacker S.M."/>
            <person name="Sullivan S."/>
            <person name="Liachko I."/>
            <person name="Cubeta M.A."/>
            <person name="Rollins J.A."/>
            <person name="Ashrafi H."/>
        </authorList>
    </citation>
    <scope>NUCLEOTIDE SEQUENCE</scope>
    <source>
        <strain evidence="1">RL-1</strain>
    </source>
</reference>
<dbReference type="OrthoDB" id="3536935at2759"/>
<evidence type="ECO:0000313" key="1">
    <source>
        <dbReference type="EMBL" id="QSZ33966.1"/>
    </source>
</evidence>
<accession>A0A8A3PG15</accession>
<proteinExistence type="predicted"/>
<evidence type="ECO:0000313" key="2">
    <source>
        <dbReference type="Proteomes" id="UP000672032"/>
    </source>
</evidence>